<dbReference type="Gramene" id="ONIVA10G21840.1">
    <property type="protein sequence ID" value="ONIVA10G21840.1"/>
    <property type="gene ID" value="ONIVA10G21840"/>
</dbReference>
<keyword evidence="3 4" id="KW-0378">Hydrolase</keyword>
<dbReference type="EnsemblPlants" id="ONIVA10G21840.1">
    <property type="protein sequence ID" value="ONIVA10G21840.1"/>
    <property type="gene ID" value="ONIVA10G21840"/>
</dbReference>
<name>A0A0E0IWU5_ORYNI</name>
<dbReference type="Proteomes" id="UP000006591">
    <property type="component" value="Chromosome 10"/>
</dbReference>
<evidence type="ECO:0000256" key="3">
    <source>
        <dbReference type="ARBA" id="ARBA00022801"/>
    </source>
</evidence>
<protein>
    <recommendedName>
        <fullName evidence="2 4">3-hydroxyisobutyryl-CoA hydrolase</fullName>
        <shortName evidence="4">HIB-CoA hydrolase</shortName>
        <shortName evidence="4">HIBYL-CoA-H</shortName>
        <ecNumber evidence="2 4">3.1.2.4</ecNumber>
    </recommendedName>
    <alternativeName>
        <fullName evidence="4">3-hydroxyisobutyryl-coenzyme A hydrolase</fullName>
    </alternativeName>
</protein>
<comment type="function">
    <text evidence="4">Hydrolyzes 3-hydroxyisobutyryl-CoA (HIBYL-CoA), a saline catabolite. Has high activity toward isobutyryl-CoA. Could be an isobutyryl-CoA dehydrogenase that functions in valine catabolism.</text>
</comment>
<feature type="domain" description="Enoyl-CoA hydratase/isomerase" evidence="5">
    <location>
        <begin position="168"/>
        <end position="265"/>
    </location>
</feature>
<dbReference type="STRING" id="4536.A0A0E0IWU5"/>
<comment type="similarity">
    <text evidence="4">Belongs to the enoyl-CoA hydratase/isomerase family.</text>
</comment>
<comment type="pathway">
    <text evidence="4">Amino-acid degradation; L-valine degradation.</text>
</comment>
<dbReference type="Pfam" id="PF16113">
    <property type="entry name" value="ECH_2"/>
    <property type="match status" value="2"/>
</dbReference>
<organism evidence="6">
    <name type="scientific">Oryza nivara</name>
    <name type="common">Indian wild rice</name>
    <name type="synonym">Oryza sativa f. spontanea</name>
    <dbReference type="NCBI Taxonomy" id="4536"/>
    <lineage>
        <taxon>Eukaryota</taxon>
        <taxon>Viridiplantae</taxon>
        <taxon>Streptophyta</taxon>
        <taxon>Embryophyta</taxon>
        <taxon>Tracheophyta</taxon>
        <taxon>Spermatophyta</taxon>
        <taxon>Magnoliopsida</taxon>
        <taxon>Liliopsida</taxon>
        <taxon>Poales</taxon>
        <taxon>Poaceae</taxon>
        <taxon>BOP clade</taxon>
        <taxon>Oryzoideae</taxon>
        <taxon>Oryzeae</taxon>
        <taxon>Oryzinae</taxon>
        <taxon>Oryza</taxon>
    </lineage>
</organism>
<dbReference type="CDD" id="cd06558">
    <property type="entry name" value="crotonase-like"/>
    <property type="match status" value="1"/>
</dbReference>
<dbReference type="Gene3D" id="3.90.226.10">
    <property type="entry name" value="2-enoyl-CoA Hydratase, Chain A, domain 1"/>
    <property type="match status" value="2"/>
</dbReference>
<proteinExistence type="inferred from homology"/>
<dbReference type="EC" id="3.1.2.4" evidence="2 4"/>
<evidence type="ECO:0000259" key="5">
    <source>
        <dbReference type="Pfam" id="PF16113"/>
    </source>
</evidence>
<evidence type="ECO:0000256" key="4">
    <source>
        <dbReference type="RuleBase" id="RU369070"/>
    </source>
</evidence>
<keyword evidence="7" id="KW-1185">Reference proteome</keyword>
<evidence type="ECO:0000256" key="2">
    <source>
        <dbReference type="ARBA" id="ARBA00011915"/>
    </source>
</evidence>
<reference evidence="6" key="1">
    <citation type="submission" date="2015-04" db="UniProtKB">
        <authorList>
            <consortium name="EnsemblPlants"/>
        </authorList>
    </citation>
    <scope>IDENTIFICATION</scope>
    <source>
        <strain evidence="6">SL10</strain>
    </source>
</reference>
<dbReference type="HOGENOM" id="CLU_009834_22_1_1"/>
<dbReference type="GO" id="GO:0003860">
    <property type="term" value="F:3-hydroxyisobutyryl-CoA hydrolase activity"/>
    <property type="evidence" value="ECO:0007669"/>
    <property type="project" value="UniProtKB-UniRule"/>
</dbReference>
<dbReference type="OMA" id="LMNRPKQ"/>
<dbReference type="InterPro" id="IPR032259">
    <property type="entry name" value="HIBYL-CoA-H"/>
</dbReference>
<evidence type="ECO:0000313" key="7">
    <source>
        <dbReference type="Proteomes" id="UP000006591"/>
    </source>
</evidence>
<dbReference type="PANTHER" id="PTHR43176:SF3">
    <property type="entry name" value="3-HYDROXYISOBUTYRYL-COA HYDROLASE, MITOCHONDRIAL"/>
    <property type="match status" value="1"/>
</dbReference>
<feature type="domain" description="Enoyl-CoA hydratase/isomerase" evidence="5">
    <location>
        <begin position="21"/>
        <end position="164"/>
    </location>
</feature>
<accession>A0A0E0IWU5</accession>
<dbReference type="InterPro" id="IPR045004">
    <property type="entry name" value="ECH_dom"/>
</dbReference>
<dbReference type="PANTHER" id="PTHR43176">
    <property type="entry name" value="3-HYDROXYISOBUTYRYL-COA HYDROLASE-RELATED"/>
    <property type="match status" value="1"/>
</dbReference>
<dbReference type="GO" id="GO:0006574">
    <property type="term" value="P:L-valine catabolic process"/>
    <property type="evidence" value="ECO:0007669"/>
    <property type="project" value="UniProtKB-UniRule"/>
</dbReference>
<dbReference type="AlphaFoldDB" id="A0A0E0IWU5"/>
<dbReference type="eggNOG" id="KOG1684">
    <property type="taxonomic scope" value="Eukaryota"/>
</dbReference>
<dbReference type="SUPFAM" id="SSF52096">
    <property type="entry name" value="ClpP/crotonase"/>
    <property type="match status" value="1"/>
</dbReference>
<dbReference type="InterPro" id="IPR029045">
    <property type="entry name" value="ClpP/crotonase-like_dom_sf"/>
</dbReference>
<sequence>MATPPPADSDQVLVEANGVTRTLLMNRPKQLNALSSAMITGFLRCFTAYEEDEGVKLLIVKGKGRAFCAGGDVAAVVRSINNDSWKYSAHFFRNEFLLNYIIATYNKPQVSLLTGIVMGGGAGVSIHGRFRVVTESTVFAMPETALGLFPDIGASYFLSRLPGFYVEQEAPNVADEWVASAIQSLRKASPTSLKISLRSIREGRTQTVGECLRREYRMVCHVMRGDFSRDFFEGCRAILLGKDRNPKWMPPRLEEVHDEVVEKYFSKVDDPEWEDLDLPPRRSHGRRLVPKL</sequence>
<evidence type="ECO:0000313" key="6">
    <source>
        <dbReference type="EnsemblPlants" id="ONIVA10G21840.1"/>
    </source>
</evidence>
<comment type="catalytic activity">
    <reaction evidence="1 4">
        <text>3-hydroxy-2-methylpropanoyl-CoA + H2O = 3-hydroxy-2-methylpropanoate + CoA + H(+)</text>
        <dbReference type="Rhea" id="RHEA:20888"/>
        <dbReference type="ChEBI" id="CHEBI:11805"/>
        <dbReference type="ChEBI" id="CHEBI:15377"/>
        <dbReference type="ChEBI" id="CHEBI:15378"/>
        <dbReference type="ChEBI" id="CHEBI:57287"/>
        <dbReference type="ChEBI" id="CHEBI:57340"/>
        <dbReference type="EC" id="3.1.2.4"/>
    </reaction>
</comment>
<evidence type="ECO:0000256" key="1">
    <source>
        <dbReference type="ARBA" id="ARBA00001709"/>
    </source>
</evidence>
<reference evidence="6" key="2">
    <citation type="submission" date="2018-04" db="EMBL/GenBank/DDBJ databases">
        <title>OnivRS2 (Oryza nivara Reference Sequence Version 2).</title>
        <authorList>
            <person name="Zhang J."/>
            <person name="Kudrna D."/>
            <person name="Lee S."/>
            <person name="Talag J."/>
            <person name="Rajasekar S."/>
            <person name="Welchert J."/>
            <person name="Hsing Y.-I."/>
            <person name="Wing R.A."/>
        </authorList>
    </citation>
    <scope>NUCLEOTIDE SEQUENCE [LARGE SCALE GENOMIC DNA]</scope>
</reference>